<accession>A0A4R0XNF6</accession>
<dbReference type="RefSeq" id="WP_168380644.1">
    <property type="nucleotide sequence ID" value="NZ_PSZP01000001.1"/>
</dbReference>
<gene>
    <name evidence="1" type="ORF">C4B25_00205</name>
</gene>
<dbReference type="Proteomes" id="UP000291072">
    <property type="component" value="Unassembled WGS sequence"/>
</dbReference>
<comment type="caution">
    <text evidence="1">The sequence shown here is derived from an EMBL/GenBank/DDBJ whole genome shotgun (WGS) entry which is preliminary data.</text>
</comment>
<evidence type="ECO:0000313" key="1">
    <source>
        <dbReference type="EMBL" id="TCG12102.1"/>
    </source>
</evidence>
<dbReference type="EMBL" id="PSZP01000001">
    <property type="protein sequence ID" value="TCG12102.1"/>
    <property type="molecule type" value="Genomic_DNA"/>
</dbReference>
<dbReference type="Gene3D" id="3.40.50.300">
    <property type="entry name" value="P-loop containing nucleotide triphosphate hydrolases"/>
    <property type="match status" value="1"/>
</dbReference>
<keyword evidence="2" id="KW-1185">Reference proteome</keyword>
<reference evidence="1 2" key="1">
    <citation type="submission" date="2018-02" db="EMBL/GenBank/DDBJ databases">
        <title>Mycoplasma marinum and Mycoplasma todarodis sp. nov., moderately halophilic and psychrotolerant mycoplasmas isolated from cephalopods.</title>
        <authorList>
            <person name="Viver T."/>
        </authorList>
    </citation>
    <scope>NUCLEOTIDE SEQUENCE [LARGE SCALE GENOMIC DNA]</scope>
    <source>
        <strain evidence="1 2">5H</strain>
    </source>
</reference>
<proteinExistence type="predicted"/>
<dbReference type="InterPro" id="IPR027417">
    <property type="entry name" value="P-loop_NTPase"/>
</dbReference>
<name>A0A4R0XNF6_9MOLU</name>
<organism evidence="1 2">
    <name type="scientific">Mycoplasma todarodis</name>
    <dbReference type="NCBI Taxonomy" id="1937191"/>
    <lineage>
        <taxon>Bacteria</taxon>
        <taxon>Bacillati</taxon>
        <taxon>Mycoplasmatota</taxon>
        <taxon>Mollicutes</taxon>
        <taxon>Mycoplasmataceae</taxon>
        <taxon>Mycoplasma</taxon>
    </lineage>
</organism>
<evidence type="ECO:0000313" key="2">
    <source>
        <dbReference type="Proteomes" id="UP000291072"/>
    </source>
</evidence>
<dbReference type="AlphaFoldDB" id="A0A4R0XNF6"/>
<sequence length="407" mass="46624">MYLRKLKFKGIKGACESLSIDLTPKTRKLFNSNVEYFNLQENKNDFGALKQAALIGLNASGKTTILLGATLGFQLLTDPINAYSHALKHHLNAFNKEALSWEYEYVCQNKTTGNVYKYFIEFEWSAGIFQKEKITVTEASKKNVKQPFVLYELKDLGKIEIKGKEYTHQPSTSLFSLVKFGQVTPQIKDVLEEHINLFYDLNFIFNYGPEFSNLPSAGIFAPPKNKLGETYIKILKTFDPMIKNVETNPMGVPEFILKSPKCSGVSELRVSAEQLPSYLSKGTMSFITMGHQIMDSIFREKPTTFGFDELDASMHTGLFKFVFELMRYSNSQYIFTTHSSDIFKLNLRDDQIIQVQKNEDGDISTSRVSDMEFNTNEKTETNLKKNFLSKLDKEKLFEIFGIMDEFK</sequence>
<protein>
    <submittedName>
        <fullName evidence="1">Uncharacterized protein</fullName>
    </submittedName>
</protein>
<dbReference type="SUPFAM" id="SSF52540">
    <property type="entry name" value="P-loop containing nucleoside triphosphate hydrolases"/>
    <property type="match status" value="1"/>
</dbReference>